<comment type="caution">
    <text evidence="1">The sequence shown here is derived from an EMBL/GenBank/DDBJ whole genome shotgun (WGS) entry which is preliminary data.</text>
</comment>
<dbReference type="SUPFAM" id="SSF56112">
    <property type="entry name" value="Protein kinase-like (PK-like)"/>
    <property type="match status" value="1"/>
</dbReference>
<gene>
    <name evidence="1" type="ORF">BEK98_27860</name>
</gene>
<proteinExistence type="predicted"/>
<name>A0A233S8B1_STRDA</name>
<dbReference type="AlphaFoldDB" id="A0A233S8B1"/>
<evidence type="ECO:0000313" key="2">
    <source>
        <dbReference type="Proteomes" id="UP000215483"/>
    </source>
</evidence>
<dbReference type="Proteomes" id="UP000215483">
    <property type="component" value="Unassembled WGS sequence"/>
</dbReference>
<dbReference type="EMBL" id="MCGQ01000026">
    <property type="protein sequence ID" value="OXY91910.1"/>
    <property type="molecule type" value="Genomic_DNA"/>
</dbReference>
<protein>
    <recommendedName>
        <fullName evidence="3">Aminoglycoside phosphotransferase domain-containing protein</fullName>
    </recommendedName>
</protein>
<reference evidence="1 2" key="1">
    <citation type="submission" date="2016-07" db="EMBL/GenBank/DDBJ databases">
        <title>Draft genome of Streptomyces diastatochromogenes.</title>
        <authorList>
            <person name="Podduturi R."/>
            <person name="Lukassen M.B."/>
            <person name="Clausen N."/>
            <person name="Nielsen J.L."/>
            <person name="Jorgensen N.O."/>
        </authorList>
    </citation>
    <scope>NUCLEOTIDE SEQUENCE [LARGE SCALE GENOMIC DNA]</scope>
    <source>
        <strain evidence="1 2">DSM 40608</strain>
    </source>
</reference>
<accession>A0A233S8B1</accession>
<sequence>MIANLGGMMTPSQGDAVQRSVSLVLEHVRELPVAFCHGTFGPSNWEWQSQSQSLSFTGFGRSQIMAAVIDLARPALLWVKHPILRDWFLKGYGRDLSELELFVLGHASVLASGEDLFHATQSRNAESISKAAAALRRAVDRIETVP</sequence>
<organism evidence="1 2">
    <name type="scientific">Streptomyces diastatochromogenes</name>
    <dbReference type="NCBI Taxonomy" id="42236"/>
    <lineage>
        <taxon>Bacteria</taxon>
        <taxon>Bacillati</taxon>
        <taxon>Actinomycetota</taxon>
        <taxon>Actinomycetes</taxon>
        <taxon>Kitasatosporales</taxon>
        <taxon>Streptomycetaceae</taxon>
        <taxon>Streptomyces</taxon>
    </lineage>
</organism>
<evidence type="ECO:0000313" key="1">
    <source>
        <dbReference type="EMBL" id="OXY91910.1"/>
    </source>
</evidence>
<evidence type="ECO:0008006" key="3">
    <source>
        <dbReference type="Google" id="ProtNLM"/>
    </source>
</evidence>
<keyword evidence="2" id="KW-1185">Reference proteome</keyword>
<dbReference type="InterPro" id="IPR011009">
    <property type="entry name" value="Kinase-like_dom_sf"/>
</dbReference>